<comment type="caution">
    <text evidence="2">The sequence shown here is derived from an EMBL/GenBank/DDBJ whole genome shotgun (WGS) entry which is preliminary data.</text>
</comment>
<evidence type="ECO:0000313" key="3">
    <source>
        <dbReference type="Proteomes" id="UP001174136"/>
    </source>
</evidence>
<dbReference type="EMBL" id="JAOPHQ010006014">
    <property type="protein sequence ID" value="KAK0133134.1"/>
    <property type="molecule type" value="Genomic_DNA"/>
</dbReference>
<protein>
    <recommendedName>
        <fullName evidence="1">Integrase core domain-containing protein</fullName>
    </recommendedName>
</protein>
<sequence length="185" mass="20569">MARVAKFPFNVSDVVTATVGELGRPRLGIAADDIEGILSNALPLELLANLYGVLRTFYRRMKEHGLSVRGCYSSISDDELDCVVRSIKSRMPHAGYRLVKGQLLARGHRVQWCRVKSSVQRVDGAGVFARMMHVGFVAHRTYSVPAPLSLVHIDTNHKLIRYNIVIFGGIDGFSRKVHRSPALTK</sequence>
<dbReference type="InterPro" id="IPR058913">
    <property type="entry name" value="Integrase_dom_put"/>
</dbReference>
<dbReference type="AlphaFoldDB" id="A0AA47M3X9"/>
<dbReference type="Pfam" id="PF24764">
    <property type="entry name" value="rva_4"/>
    <property type="match status" value="1"/>
</dbReference>
<evidence type="ECO:0000259" key="1">
    <source>
        <dbReference type="Pfam" id="PF24764"/>
    </source>
</evidence>
<name>A0AA47M3X9_MERPO</name>
<dbReference type="PANTHER" id="PTHR46791:SF11">
    <property type="entry name" value="INTEGRASE CATALYTIC DOMAIN-CONTAINING PROTEIN"/>
    <property type="match status" value="1"/>
</dbReference>
<evidence type="ECO:0000313" key="2">
    <source>
        <dbReference type="EMBL" id="KAK0133134.1"/>
    </source>
</evidence>
<dbReference type="Proteomes" id="UP001174136">
    <property type="component" value="Unassembled WGS sequence"/>
</dbReference>
<accession>A0AA47M3X9</accession>
<dbReference type="PANTHER" id="PTHR46791">
    <property type="entry name" value="EXPRESSED PROTEIN"/>
    <property type="match status" value="1"/>
</dbReference>
<proteinExistence type="predicted"/>
<reference evidence="2" key="1">
    <citation type="journal article" date="2023" name="Front. Mar. Sci.">
        <title>A new Merluccius polli reference genome to investigate the effects of global change in West African waters.</title>
        <authorList>
            <person name="Mateo J.L."/>
            <person name="Blanco-Fernandez C."/>
            <person name="Garcia-Vazquez E."/>
            <person name="Machado-Schiaffino G."/>
        </authorList>
    </citation>
    <scope>NUCLEOTIDE SEQUENCE</scope>
    <source>
        <strain evidence="2">C29</strain>
        <tissue evidence="2">Fin</tissue>
    </source>
</reference>
<feature type="domain" description="Integrase core" evidence="1">
    <location>
        <begin position="142"/>
        <end position="177"/>
    </location>
</feature>
<organism evidence="2 3">
    <name type="scientific">Merluccius polli</name>
    <name type="common">Benguela hake</name>
    <name type="synonym">Merluccius cadenati</name>
    <dbReference type="NCBI Taxonomy" id="89951"/>
    <lineage>
        <taxon>Eukaryota</taxon>
        <taxon>Metazoa</taxon>
        <taxon>Chordata</taxon>
        <taxon>Craniata</taxon>
        <taxon>Vertebrata</taxon>
        <taxon>Euteleostomi</taxon>
        <taxon>Actinopterygii</taxon>
        <taxon>Neopterygii</taxon>
        <taxon>Teleostei</taxon>
        <taxon>Neoteleostei</taxon>
        <taxon>Acanthomorphata</taxon>
        <taxon>Zeiogadaria</taxon>
        <taxon>Gadariae</taxon>
        <taxon>Gadiformes</taxon>
        <taxon>Gadoidei</taxon>
        <taxon>Merlucciidae</taxon>
        <taxon>Merluccius</taxon>
    </lineage>
</organism>
<gene>
    <name evidence="2" type="ORF">N1851_031490</name>
</gene>
<keyword evidence="3" id="KW-1185">Reference proteome</keyword>